<evidence type="ECO:0000259" key="1">
    <source>
        <dbReference type="SMART" id="SM00382"/>
    </source>
</evidence>
<dbReference type="InterPro" id="IPR003593">
    <property type="entry name" value="AAA+_ATPase"/>
</dbReference>
<protein>
    <recommendedName>
        <fullName evidence="1">AAA+ ATPase domain-containing protein</fullName>
    </recommendedName>
</protein>
<dbReference type="PANTHER" id="PTHR11669:SF0">
    <property type="entry name" value="PROTEIN STICHEL-LIKE 2"/>
    <property type="match status" value="1"/>
</dbReference>
<dbReference type="CDD" id="cd00009">
    <property type="entry name" value="AAA"/>
    <property type="match status" value="1"/>
</dbReference>
<dbReference type="EMBL" id="AP023092">
    <property type="protein sequence ID" value="BCE27580.1"/>
    <property type="molecule type" value="Genomic_DNA"/>
</dbReference>
<feature type="domain" description="AAA+ ATPase" evidence="1">
    <location>
        <begin position="33"/>
        <end position="173"/>
    </location>
</feature>
<dbReference type="RefSeq" id="WP_110115917.1">
    <property type="nucleotide sequence ID" value="NZ_CP029603.2"/>
</dbReference>
<sequence length="686" mass="76256">MMLADKYRPRRFKDVWGQDAVVRQLSGLARARRGSHLLLTGAYGSGKTTLVRIFARALNCEQLTEDGSPCDECPSCSSASDDCLVEYDVPGRGGDKDAIRAWVDVHNRESITTKWKILFLDEAHALKPTAADSLLKDVEEPRAGVLFALATTEPWELKPTLKSRTLPLEVRPLSAPDAVDFLETIARREGIFYDRDALLLLACVKQGHPRDLLNGLGQVAGLGRGVTVETVKSLFAIHDAESLIEYFLALGTGDASAQIAAMGRWRERMSSKIQGVQTLLTSIYYNELLGRKIVIDALLDTLSSERATIVSAFCARFRVNEVSDLIPYWSVMLDFWSRARSTDEEAARLQLCLFEDLVNRRLEHETSEPVSRSLSRAPGAPFRRRSKEPVKTIAGAPATDIEPVGTGDQYLGPLHVRKIVNTASFFVQHHGQTLNAAFTVYPSWRARSSEASAITAINRFREELADAFGLASAPFASITTYERDLGGVLGRVVAHVPALVESPAAEDALLAWCESLQSHDGDGLLVRVEAHQGAPDARAMKLHWNSVFMLCAAAQDGEGSSGGARRLLDDLRVSKGIRRQSGPIRHAVLEISGALSSVAIETACANGMDFLSTFDARAWSWIRKGWERNEYLDRQREIAERERKLSDIERLWSDADRRRTEIQKLEASWSCGPENRQRRWRGWWPC</sequence>
<dbReference type="InterPro" id="IPR027417">
    <property type="entry name" value="P-loop_NTPase"/>
</dbReference>
<dbReference type="Pfam" id="PF13177">
    <property type="entry name" value="DNA_pol3_delta2"/>
    <property type="match status" value="1"/>
</dbReference>
<dbReference type="GO" id="GO:0006261">
    <property type="term" value="P:DNA-templated DNA replication"/>
    <property type="evidence" value="ECO:0007669"/>
    <property type="project" value="TreeGrafter"/>
</dbReference>
<evidence type="ECO:0000313" key="2">
    <source>
        <dbReference type="EMBL" id="BCE27580.1"/>
    </source>
</evidence>
<proteinExistence type="predicted"/>
<dbReference type="InterPro" id="IPR050238">
    <property type="entry name" value="DNA_Rep/Repair_Clamp_Loader"/>
</dbReference>
<dbReference type="Gene3D" id="3.40.50.300">
    <property type="entry name" value="P-loop containing nucleotide triphosphate hydrolases"/>
    <property type="match status" value="1"/>
</dbReference>
<accession>A0A809XLD0</accession>
<dbReference type="AlphaFoldDB" id="A0A809XLD0"/>
<dbReference type="SUPFAM" id="SSF52540">
    <property type="entry name" value="P-loop containing nucleoside triphosphate hydrolases"/>
    <property type="match status" value="1"/>
</dbReference>
<gene>
    <name evidence="2" type="ORF">XF2B_13490</name>
</gene>
<dbReference type="PANTHER" id="PTHR11669">
    <property type="entry name" value="REPLICATION FACTOR C / DNA POLYMERASE III GAMMA-TAU SUBUNIT"/>
    <property type="match status" value="1"/>
</dbReference>
<organism evidence="2">
    <name type="scientific">Bradyrhizobium diazoefficiens</name>
    <dbReference type="NCBI Taxonomy" id="1355477"/>
    <lineage>
        <taxon>Bacteria</taxon>
        <taxon>Pseudomonadati</taxon>
        <taxon>Pseudomonadota</taxon>
        <taxon>Alphaproteobacteria</taxon>
        <taxon>Hyphomicrobiales</taxon>
        <taxon>Nitrobacteraceae</taxon>
        <taxon>Bradyrhizobium</taxon>
    </lineage>
</organism>
<reference evidence="2" key="1">
    <citation type="submission" date="2020-05" db="EMBL/GenBank/DDBJ databases">
        <title>Complete genome sequence of Bradyrhizobium diazoefficiens XF2 isolated from soybean nodule.</title>
        <authorList>
            <person name="Noda R."/>
            <person name="Kakizaki K."/>
            <person name="Minamisawa K."/>
        </authorList>
    </citation>
    <scope>NUCLEOTIDE SEQUENCE</scope>
    <source>
        <strain evidence="2">XF2</strain>
    </source>
</reference>
<dbReference type="SMART" id="SM00382">
    <property type="entry name" value="AAA"/>
    <property type="match status" value="1"/>
</dbReference>
<name>A0A809XLD0_9BRAD</name>